<sequence>MIGQIQRQTQGELLLSVIAIALWSVSREVNSLTKALHATYEIREPRPAWKRVGLQLFFAPGLAITIILATALLLIGPQLVEWIAGLVGLDEIFVSLWAWLRLPVALVLLMLAMSLIYWAVPNVNQPFRLITPGAALAVISWLVASLAFSFYLTNFADYSVIYGSLGAAIALLLYFYISATVLLLGAEVNAAIHHYISGKHTRKETGHEAPNAEGG</sequence>
<accession>A0A6J4QYD5</accession>
<comment type="subcellular location">
    <subcellularLocation>
        <location evidence="1">Cell membrane</location>
        <topology evidence="1">Multi-pass membrane protein</topology>
    </subcellularLocation>
</comment>
<evidence type="ECO:0000256" key="4">
    <source>
        <dbReference type="ARBA" id="ARBA00022989"/>
    </source>
</evidence>
<dbReference type="Pfam" id="PF03631">
    <property type="entry name" value="Virul_fac_BrkB"/>
    <property type="match status" value="1"/>
</dbReference>
<protein>
    <submittedName>
        <fullName evidence="7">Uncharacterized protein</fullName>
    </submittedName>
</protein>
<evidence type="ECO:0000256" key="3">
    <source>
        <dbReference type="ARBA" id="ARBA00022692"/>
    </source>
</evidence>
<organism evidence="7">
    <name type="scientific">uncultured Rubrobacteraceae bacterium</name>
    <dbReference type="NCBI Taxonomy" id="349277"/>
    <lineage>
        <taxon>Bacteria</taxon>
        <taxon>Bacillati</taxon>
        <taxon>Actinomycetota</taxon>
        <taxon>Rubrobacteria</taxon>
        <taxon>Rubrobacterales</taxon>
        <taxon>Rubrobacteraceae</taxon>
        <taxon>environmental samples</taxon>
    </lineage>
</organism>
<dbReference type="PANTHER" id="PTHR30213:SF0">
    <property type="entry name" value="UPF0761 MEMBRANE PROTEIN YIHY"/>
    <property type="match status" value="1"/>
</dbReference>
<keyword evidence="5 6" id="KW-0472">Membrane</keyword>
<evidence type="ECO:0000256" key="1">
    <source>
        <dbReference type="ARBA" id="ARBA00004651"/>
    </source>
</evidence>
<evidence type="ECO:0000313" key="7">
    <source>
        <dbReference type="EMBL" id="CAA9451482.1"/>
    </source>
</evidence>
<proteinExistence type="predicted"/>
<feature type="transmembrane region" description="Helical" evidence="6">
    <location>
        <begin position="159"/>
        <end position="184"/>
    </location>
</feature>
<keyword evidence="2" id="KW-1003">Cell membrane</keyword>
<dbReference type="PANTHER" id="PTHR30213">
    <property type="entry name" value="INNER MEMBRANE PROTEIN YHJD"/>
    <property type="match status" value="1"/>
</dbReference>
<evidence type="ECO:0000256" key="2">
    <source>
        <dbReference type="ARBA" id="ARBA00022475"/>
    </source>
</evidence>
<dbReference type="NCBIfam" id="TIGR00765">
    <property type="entry name" value="yihY_not_rbn"/>
    <property type="match status" value="1"/>
</dbReference>
<evidence type="ECO:0000256" key="6">
    <source>
        <dbReference type="SAM" id="Phobius"/>
    </source>
</evidence>
<keyword evidence="4 6" id="KW-1133">Transmembrane helix</keyword>
<dbReference type="AlphaFoldDB" id="A0A6J4QYD5"/>
<name>A0A6J4QYD5_9ACTN</name>
<evidence type="ECO:0000256" key="5">
    <source>
        <dbReference type="ARBA" id="ARBA00023136"/>
    </source>
</evidence>
<keyword evidence="3 6" id="KW-0812">Transmembrane</keyword>
<dbReference type="InterPro" id="IPR017039">
    <property type="entry name" value="Virul_fac_BrkB"/>
</dbReference>
<feature type="transmembrane region" description="Helical" evidence="6">
    <location>
        <begin position="96"/>
        <end position="120"/>
    </location>
</feature>
<feature type="transmembrane region" description="Helical" evidence="6">
    <location>
        <begin position="132"/>
        <end position="153"/>
    </location>
</feature>
<dbReference type="GO" id="GO:0005886">
    <property type="term" value="C:plasma membrane"/>
    <property type="evidence" value="ECO:0007669"/>
    <property type="project" value="UniProtKB-SubCell"/>
</dbReference>
<dbReference type="PIRSF" id="PIRSF035875">
    <property type="entry name" value="RNase_BN"/>
    <property type="match status" value="1"/>
</dbReference>
<reference evidence="7" key="1">
    <citation type="submission" date="2020-02" db="EMBL/GenBank/DDBJ databases">
        <authorList>
            <person name="Meier V. D."/>
        </authorList>
    </citation>
    <scope>NUCLEOTIDE SEQUENCE</scope>
    <source>
        <strain evidence="7">AVDCRST_MAG80</strain>
    </source>
</reference>
<feature type="transmembrane region" description="Helical" evidence="6">
    <location>
        <begin position="52"/>
        <end position="76"/>
    </location>
</feature>
<gene>
    <name evidence="7" type="ORF">AVDCRST_MAG80-2322</name>
</gene>
<dbReference type="EMBL" id="CADCVC010000206">
    <property type="protein sequence ID" value="CAA9451482.1"/>
    <property type="molecule type" value="Genomic_DNA"/>
</dbReference>